<dbReference type="Proteomes" id="UP001595885">
    <property type="component" value="Unassembled WGS sequence"/>
</dbReference>
<accession>A0ABV9P9B1</accession>
<evidence type="ECO:0008006" key="3">
    <source>
        <dbReference type="Google" id="ProtNLM"/>
    </source>
</evidence>
<gene>
    <name evidence="1" type="ORF">ACFO3U_12955</name>
</gene>
<proteinExistence type="predicted"/>
<sequence>MKKIYLFLIFPFLLATKCATKEIDFIIENESKDKYYITSTKNIDLINKYLSSKYIDEDRVINVDEKIVKPLFLEVSLNHYESKKGQYVFYTIKQNDYNNRNFEFDSICVEKNKFNVKNVNTIYINRKKYFKSTNH</sequence>
<keyword evidence="2" id="KW-1185">Reference proteome</keyword>
<evidence type="ECO:0000313" key="1">
    <source>
        <dbReference type="EMBL" id="MFC4740904.1"/>
    </source>
</evidence>
<protein>
    <recommendedName>
        <fullName evidence="3">Lipoprotein</fullName>
    </recommendedName>
</protein>
<organism evidence="1 2">
    <name type="scientific">Flavobacterium ponti</name>
    <dbReference type="NCBI Taxonomy" id="665133"/>
    <lineage>
        <taxon>Bacteria</taxon>
        <taxon>Pseudomonadati</taxon>
        <taxon>Bacteroidota</taxon>
        <taxon>Flavobacteriia</taxon>
        <taxon>Flavobacteriales</taxon>
        <taxon>Flavobacteriaceae</taxon>
        <taxon>Flavobacterium</taxon>
    </lineage>
</organism>
<dbReference type="EMBL" id="JBHSGW010000027">
    <property type="protein sequence ID" value="MFC4740904.1"/>
    <property type="molecule type" value="Genomic_DNA"/>
</dbReference>
<name>A0ABV9P9B1_9FLAO</name>
<evidence type="ECO:0000313" key="2">
    <source>
        <dbReference type="Proteomes" id="UP001595885"/>
    </source>
</evidence>
<comment type="caution">
    <text evidence="1">The sequence shown here is derived from an EMBL/GenBank/DDBJ whole genome shotgun (WGS) entry which is preliminary data.</text>
</comment>
<dbReference type="RefSeq" id="WP_379743185.1">
    <property type="nucleotide sequence ID" value="NZ_JBHSGW010000027.1"/>
</dbReference>
<reference evidence="2" key="1">
    <citation type="journal article" date="2019" name="Int. J. Syst. Evol. Microbiol.">
        <title>The Global Catalogue of Microorganisms (GCM) 10K type strain sequencing project: providing services to taxonomists for standard genome sequencing and annotation.</title>
        <authorList>
            <consortium name="The Broad Institute Genomics Platform"/>
            <consortium name="The Broad Institute Genome Sequencing Center for Infectious Disease"/>
            <person name="Wu L."/>
            <person name="Ma J."/>
        </authorList>
    </citation>
    <scope>NUCLEOTIDE SEQUENCE [LARGE SCALE GENOMIC DNA]</scope>
    <source>
        <strain evidence="2">CCUG 50349</strain>
    </source>
</reference>